<dbReference type="GO" id="GO:0004016">
    <property type="term" value="F:adenylate cyclase activity"/>
    <property type="evidence" value="ECO:0007669"/>
    <property type="project" value="TreeGrafter"/>
</dbReference>
<dbReference type="Pfam" id="PF13191">
    <property type="entry name" value="AAA_16"/>
    <property type="match status" value="1"/>
</dbReference>
<feature type="region of interest" description="Disordered" evidence="3">
    <location>
        <begin position="861"/>
        <end position="880"/>
    </location>
</feature>
<evidence type="ECO:0000259" key="4">
    <source>
        <dbReference type="PROSITE" id="PS50043"/>
    </source>
</evidence>
<gene>
    <name evidence="5" type="ORF">D0Q02_18430</name>
</gene>
<evidence type="ECO:0000313" key="6">
    <source>
        <dbReference type="Proteomes" id="UP000262621"/>
    </source>
</evidence>
<dbReference type="Proteomes" id="UP000262621">
    <property type="component" value="Unassembled WGS sequence"/>
</dbReference>
<dbReference type="InterPro" id="IPR016032">
    <property type="entry name" value="Sig_transdc_resp-reg_C-effctor"/>
</dbReference>
<protein>
    <submittedName>
        <fullName evidence="5">Helix-turn-helix transcriptional regulator</fullName>
    </submittedName>
</protein>
<sequence>MAVRPSGGGTAAHLVGRTGQLVALDAAVSAVTGGEFAAVNLCGEAGIGKTSMLRALAERASAAGLLVCDGRAAEFERDVPFAMYADVLAPLVAAGGAAEDGEVVSQALTGRLVRHGATSSVGRARIYAAVRRLIDGARAPGVALLLDDLHWADEPSLELTEYLIRKPPRRPALVAVAFRSEQPPSGVADAIVHLGPAATRISLPRLGPADIDALLPGVPRRRRTLISRASGGNPLYVQELSRCRDDTLAALVDNDDVDVSERHVLTGLAREITDLDEPVRRVAYAAAVAGDHASIGLVAQVAEVPTDAVVGAADDLHRRGLMDVDAARLRFRHPLVRAAAHESAGPAWRVTAHARAAAHLRAHHGPPQVVAHHTERSAQPGDEAAAETLIEAGLAFTYPAPAQAARWLGAALRLLPEGHPLGGRRPTVLLQYARALGLSGELERSRDVLRELAHGDDRVRAEAAAFRAVVARLRGDIDEAATLVTAQLAEARLPRTSAGKLHVELAAIAALGEDDDTTVGHADRAITLLAGDRPPLSAAAYALRAFGRLYAGDLDAARRDAAHAAELVDSETNAALRPHVELFGPLAWVRMHLGEVTAAAHHLDRAADIVERVRDSSAVPYLLIVRVALLTRLGHLETAVHLAEEAVTLARRVGSVEMRAMAEAVALRPLLLTAGPSVVDRLTAGDWPRSRMWRRVGRLNLAVAHLAAGRPESCLEIVADPAPWQPGPPIAVPRDVVHAIALARAGDTTGAHRYAARAAALADAAGLAYEQGWAGYAQAYVATAAHRHDEAAALADAAATRLAAARAPVEQALARHLTGIASARAGRSAAARDAFRQAQEGYESCGASWLLSVLAQHTAAIPSRPKRDSRPPATGTATALSAREREIAELVRAGLTNQEIASRLFLSRRTVESHLARIFTKLGVRSRTELAARLTGDTPTL</sequence>
<keyword evidence="2" id="KW-0067">ATP-binding</keyword>
<dbReference type="PROSITE" id="PS50043">
    <property type="entry name" value="HTH_LUXR_2"/>
    <property type="match status" value="1"/>
</dbReference>
<reference evidence="5 6" key="1">
    <citation type="submission" date="2018-08" db="EMBL/GenBank/DDBJ databases">
        <title>Verrucosispora craniellae sp. nov., isolated from a marine sponge in the South China Sea.</title>
        <authorList>
            <person name="Li L."/>
            <person name="Lin H.W."/>
        </authorList>
    </citation>
    <scope>NUCLEOTIDE SEQUENCE [LARGE SCALE GENOMIC DNA]</scope>
    <source>
        <strain evidence="5 6">LHW63014</strain>
    </source>
</reference>
<feature type="domain" description="HTH luxR-type" evidence="4">
    <location>
        <begin position="873"/>
        <end position="938"/>
    </location>
</feature>
<dbReference type="SMART" id="SM00421">
    <property type="entry name" value="HTH_LUXR"/>
    <property type="match status" value="1"/>
</dbReference>
<dbReference type="EMBL" id="QVFU01000019">
    <property type="protein sequence ID" value="RFS45179.1"/>
    <property type="molecule type" value="Genomic_DNA"/>
</dbReference>
<comment type="caution">
    <text evidence="5">The sequence shown here is derived from an EMBL/GenBank/DDBJ whole genome shotgun (WGS) entry which is preliminary data.</text>
</comment>
<dbReference type="InterPro" id="IPR011990">
    <property type="entry name" value="TPR-like_helical_dom_sf"/>
</dbReference>
<dbReference type="GO" id="GO:0005737">
    <property type="term" value="C:cytoplasm"/>
    <property type="evidence" value="ECO:0007669"/>
    <property type="project" value="TreeGrafter"/>
</dbReference>
<dbReference type="PRINTS" id="PR00038">
    <property type="entry name" value="HTHLUXR"/>
</dbReference>
<dbReference type="GO" id="GO:0005524">
    <property type="term" value="F:ATP binding"/>
    <property type="evidence" value="ECO:0007669"/>
    <property type="project" value="UniProtKB-KW"/>
</dbReference>
<dbReference type="SUPFAM" id="SSF52540">
    <property type="entry name" value="P-loop containing nucleoside triphosphate hydrolases"/>
    <property type="match status" value="1"/>
</dbReference>
<dbReference type="GO" id="GO:0003677">
    <property type="term" value="F:DNA binding"/>
    <property type="evidence" value="ECO:0007669"/>
    <property type="project" value="InterPro"/>
</dbReference>
<dbReference type="GO" id="GO:0006355">
    <property type="term" value="P:regulation of DNA-templated transcription"/>
    <property type="evidence" value="ECO:0007669"/>
    <property type="project" value="InterPro"/>
</dbReference>
<dbReference type="InterPro" id="IPR027417">
    <property type="entry name" value="P-loop_NTPase"/>
</dbReference>
<evidence type="ECO:0000256" key="2">
    <source>
        <dbReference type="ARBA" id="ARBA00022840"/>
    </source>
</evidence>
<dbReference type="InterPro" id="IPR000792">
    <property type="entry name" value="Tscrpt_reg_LuxR_C"/>
</dbReference>
<dbReference type="Gene3D" id="1.25.40.10">
    <property type="entry name" value="Tetratricopeptide repeat domain"/>
    <property type="match status" value="1"/>
</dbReference>
<dbReference type="AlphaFoldDB" id="A0A372FXI9"/>
<keyword evidence="1" id="KW-0547">Nucleotide-binding</keyword>
<dbReference type="OrthoDB" id="4500249at2"/>
<dbReference type="Pfam" id="PF00196">
    <property type="entry name" value="GerE"/>
    <property type="match status" value="1"/>
</dbReference>
<evidence type="ECO:0000256" key="1">
    <source>
        <dbReference type="ARBA" id="ARBA00022741"/>
    </source>
</evidence>
<dbReference type="PANTHER" id="PTHR16305:SF35">
    <property type="entry name" value="TRANSCRIPTIONAL ACTIVATOR DOMAIN"/>
    <property type="match status" value="1"/>
</dbReference>
<dbReference type="RefSeq" id="WP_117229252.1">
    <property type="nucleotide sequence ID" value="NZ_CP061725.1"/>
</dbReference>
<dbReference type="SUPFAM" id="SSF48452">
    <property type="entry name" value="TPR-like"/>
    <property type="match status" value="1"/>
</dbReference>
<keyword evidence="6" id="KW-1185">Reference proteome</keyword>
<dbReference type="PANTHER" id="PTHR16305">
    <property type="entry name" value="TESTICULAR SOLUBLE ADENYLYL CYCLASE"/>
    <property type="match status" value="1"/>
</dbReference>
<dbReference type="Gene3D" id="1.10.10.10">
    <property type="entry name" value="Winged helix-like DNA-binding domain superfamily/Winged helix DNA-binding domain"/>
    <property type="match status" value="1"/>
</dbReference>
<dbReference type="InterPro" id="IPR041664">
    <property type="entry name" value="AAA_16"/>
</dbReference>
<organism evidence="5 6">
    <name type="scientific">Micromonospora craniellae</name>
    <dbReference type="NCBI Taxonomy" id="2294034"/>
    <lineage>
        <taxon>Bacteria</taxon>
        <taxon>Bacillati</taxon>
        <taxon>Actinomycetota</taxon>
        <taxon>Actinomycetes</taxon>
        <taxon>Micromonosporales</taxon>
        <taxon>Micromonosporaceae</taxon>
        <taxon>Micromonospora</taxon>
    </lineage>
</organism>
<dbReference type="SUPFAM" id="SSF46894">
    <property type="entry name" value="C-terminal effector domain of the bipartite response regulators"/>
    <property type="match status" value="1"/>
</dbReference>
<accession>A0A372FXI9</accession>
<dbReference type="CDD" id="cd06170">
    <property type="entry name" value="LuxR_C_like"/>
    <property type="match status" value="1"/>
</dbReference>
<dbReference type="PROSITE" id="PS00622">
    <property type="entry name" value="HTH_LUXR_1"/>
    <property type="match status" value="1"/>
</dbReference>
<dbReference type="InterPro" id="IPR036388">
    <property type="entry name" value="WH-like_DNA-bd_sf"/>
</dbReference>
<proteinExistence type="predicted"/>
<name>A0A372FXI9_9ACTN</name>
<evidence type="ECO:0000256" key="3">
    <source>
        <dbReference type="SAM" id="MobiDB-lite"/>
    </source>
</evidence>
<evidence type="ECO:0000313" key="5">
    <source>
        <dbReference type="EMBL" id="RFS45179.1"/>
    </source>
</evidence>